<sequence length="274" mass="29107">MIPLRPALLLLLALAAPVPARADRVLRDIPYGPDPRQRMDVYLPESAVHAPVLVMVHGGAWRFGDKTSLGVVGNKRSFWGARGYVVVSVNYRLLPDAAPDAQARDVARALALVQRQAADWGGDPGSIALMGHSAGAHLAALLAADPGIALAEGAQPWRATVALDSAALDVERVMRGHPLRLHRVAFGQTPSYWRAVSPYAQLTPRAGPVLLVCSSRRPRPCPEAARFAAKVETLGGNASVLRVDMTHAEINRDLGLPGAYTQAVAGFLRAAGLP</sequence>
<evidence type="ECO:0000259" key="3">
    <source>
        <dbReference type="Pfam" id="PF20434"/>
    </source>
</evidence>
<evidence type="ECO:0000313" key="4">
    <source>
        <dbReference type="EMBL" id="TCP26079.1"/>
    </source>
</evidence>
<dbReference type="PANTHER" id="PTHR48081">
    <property type="entry name" value="AB HYDROLASE SUPERFAMILY PROTEIN C4A8.06C"/>
    <property type="match status" value="1"/>
</dbReference>
<dbReference type="InterPro" id="IPR049492">
    <property type="entry name" value="BD-FAE-like_dom"/>
</dbReference>
<dbReference type="OrthoDB" id="9771666at2"/>
<dbReference type="Pfam" id="PF20434">
    <property type="entry name" value="BD-FAE"/>
    <property type="match status" value="1"/>
</dbReference>
<organism evidence="4 5">
    <name type="scientific">Rhodovulum adriaticum</name>
    <name type="common">Rhodopseudomonas adriatica</name>
    <dbReference type="NCBI Taxonomy" id="35804"/>
    <lineage>
        <taxon>Bacteria</taxon>
        <taxon>Pseudomonadati</taxon>
        <taxon>Pseudomonadota</taxon>
        <taxon>Alphaproteobacteria</taxon>
        <taxon>Rhodobacterales</taxon>
        <taxon>Paracoccaceae</taxon>
        <taxon>Rhodovulum</taxon>
    </lineage>
</organism>
<accession>A0A4R2NVE8</accession>
<proteinExistence type="predicted"/>
<keyword evidence="2" id="KW-0732">Signal</keyword>
<dbReference type="RefSeq" id="WP_132599582.1">
    <property type="nucleotide sequence ID" value="NZ_NRRP01000032.1"/>
</dbReference>
<evidence type="ECO:0000313" key="5">
    <source>
        <dbReference type="Proteomes" id="UP000295733"/>
    </source>
</evidence>
<dbReference type="PANTHER" id="PTHR48081:SF33">
    <property type="entry name" value="KYNURENINE FORMAMIDASE"/>
    <property type="match status" value="1"/>
</dbReference>
<feature type="domain" description="BD-FAE-like" evidence="3">
    <location>
        <begin position="39"/>
        <end position="144"/>
    </location>
</feature>
<dbReference type="Gene3D" id="3.40.50.1820">
    <property type="entry name" value="alpha/beta hydrolase"/>
    <property type="match status" value="1"/>
</dbReference>
<dbReference type="InterPro" id="IPR050300">
    <property type="entry name" value="GDXG_lipolytic_enzyme"/>
</dbReference>
<protein>
    <submittedName>
        <fullName evidence="4">Acetyl esterase/lipase</fullName>
    </submittedName>
</protein>
<dbReference type="Proteomes" id="UP000295733">
    <property type="component" value="Unassembled WGS sequence"/>
</dbReference>
<evidence type="ECO:0000256" key="1">
    <source>
        <dbReference type="ARBA" id="ARBA00022801"/>
    </source>
</evidence>
<dbReference type="InterPro" id="IPR029058">
    <property type="entry name" value="AB_hydrolase_fold"/>
</dbReference>
<dbReference type="GO" id="GO:0016787">
    <property type="term" value="F:hydrolase activity"/>
    <property type="evidence" value="ECO:0007669"/>
    <property type="project" value="UniProtKB-KW"/>
</dbReference>
<keyword evidence="5" id="KW-1185">Reference proteome</keyword>
<dbReference type="SUPFAM" id="SSF53474">
    <property type="entry name" value="alpha/beta-Hydrolases"/>
    <property type="match status" value="1"/>
</dbReference>
<comment type="caution">
    <text evidence="4">The sequence shown here is derived from an EMBL/GenBank/DDBJ whole genome shotgun (WGS) entry which is preliminary data.</text>
</comment>
<gene>
    <name evidence="4" type="ORF">EV656_10241</name>
</gene>
<evidence type="ECO:0000256" key="2">
    <source>
        <dbReference type="SAM" id="SignalP"/>
    </source>
</evidence>
<name>A0A4R2NVE8_RHOAD</name>
<dbReference type="AlphaFoldDB" id="A0A4R2NVE8"/>
<keyword evidence="1" id="KW-0378">Hydrolase</keyword>
<feature type="signal peptide" evidence="2">
    <location>
        <begin position="1"/>
        <end position="22"/>
    </location>
</feature>
<reference evidence="4 5" key="1">
    <citation type="submission" date="2019-03" db="EMBL/GenBank/DDBJ databases">
        <title>Genomic Encyclopedia of Type Strains, Phase IV (KMG-IV): sequencing the most valuable type-strain genomes for metagenomic binning, comparative biology and taxonomic classification.</title>
        <authorList>
            <person name="Goeker M."/>
        </authorList>
    </citation>
    <scope>NUCLEOTIDE SEQUENCE [LARGE SCALE GENOMIC DNA]</scope>
    <source>
        <strain evidence="4 5">DSM 2781</strain>
    </source>
</reference>
<feature type="chain" id="PRO_5020825058" evidence="2">
    <location>
        <begin position="23"/>
        <end position="274"/>
    </location>
</feature>
<dbReference type="EMBL" id="SLXL01000002">
    <property type="protein sequence ID" value="TCP26079.1"/>
    <property type="molecule type" value="Genomic_DNA"/>
</dbReference>